<proteinExistence type="predicted"/>
<evidence type="ECO:0000313" key="2">
    <source>
        <dbReference type="Proteomes" id="UP001596226"/>
    </source>
</evidence>
<dbReference type="RefSeq" id="WP_377512918.1">
    <property type="nucleotide sequence ID" value="NZ_JBHSQS010000009.1"/>
</dbReference>
<evidence type="ECO:0000313" key="1">
    <source>
        <dbReference type="EMBL" id="MFC5925095.1"/>
    </source>
</evidence>
<dbReference type="InterPro" id="IPR022074">
    <property type="entry name" value="DUF3626"/>
</dbReference>
<dbReference type="Proteomes" id="UP001596226">
    <property type="component" value="Unassembled WGS sequence"/>
</dbReference>
<protein>
    <submittedName>
        <fullName evidence="1">DUF3626 domain-containing protein</fullName>
    </submittedName>
</protein>
<dbReference type="Pfam" id="PF12294">
    <property type="entry name" value="DUF3626"/>
    <property type="match status" value="1"/>
</dbReference>
<comment type="caution">
    <text evidence="1">The sequence shown here is derived from an EMBL/GenBank/DDBJ whole genome shotgun (WGS) entry which is preliminary data.</text>
</comment>
<keyword evidence="2" id="KW-1185">Reference proteome</keyword>
<reference evidence="2" key="1">
    <citation type="journal article" date="2019" name="Int. J. Syst. Evol. Microbiol.">
        <title>The Global Catalogue of Microorganisms (GCM) 10K type strain sequencing project: providing services to taxonomists for standard genome sequencing and annotation.</title>
        <authorList>
            <consortium name="The Broad Institute Genomics Platform"/>
            <consortium name="The Broad Institute Genome Sequencing Center for Infectious Disease"/>
            <person name="Wu L."/>
            <person name="Ma J."/>
        </authorList>
    </citation>
    <scope>NUCLEOTIDE SEQUENCE [LARGE SCALE GENOMIC DNA]</scope>
    <source>
        <strain evidence="2">CGMCC 4.7144</strain>
    </source>
</reference>
<organism evidence="1 2">
    <name type="scientific">Micromonospora vulcania</name>
    <dbReference type="NCBI Taxonomy" id="1441873"/>
    <lineage>
        <taxon>Bacteria</taxon>
        <taxon>Bacillati</taxon>
        <taxon>Actinomycetota</taxon>
        <taxon>Actinomycetes</taxon>
        <taxon>Micromonosporales</taxon>
        <taxon>Micromonosporaceae</taxon>
        <taxon>Micromonospora</taxon>
    </lineage>
</organism>
<dbReference type="EMBL" id="JBHSQS010000009">
    <property type="protein sequence ID" value="MFC5925095.1"/>
    <property type="molecule type" value="Genomic_DNA"/>
</dbReference>
<gene>
    <name evidence="1" type="ORF">ACFQGL_17260</name>
</gene>
<sequence>MPAVAVLTPAQTAALAYVRSVALVERPAAVETVARVLVEADVDSRPEQLLAAISTHGRLTVNFHPDRACVDGRAVAAALAEDGVYRSQFVTGISNGGLTAYPGGDRDRWESLMFGDAYQRAGVALADRPTYGGLNLLDHPDGACPRFGSCHLRLRPSVLARATFLHGDSHLSPRATATADVFEPVLAELLTSTVATSECLGRAGTDIRTVVRTLLDGPVVPPMPPVAGRALDDYVEAQVHGTLDLARDVEALVVDPSFAGTPVGATLELIARRYGFPLLWHPGFVLPVDQVDPEFRGPAIPVLAARVHREFARPGEPVDAALIGRAAASVVAEPDRWADRGPVAVTLQHLKQLWHVLVRYGVPHAPTDAPEPEVFDVSAGAVR</sequence>
<accession>A0ABW1H8Y7</accession>
<name>A0ABW1H8Y7_9ACTN</name>